<keyword evidence="8" id="KW-1185">Reference proteome</keyword>
<dbReference type="Proteomes" id="UP000309788">
    <property type="component" value="Unassembled WGS sequence"/>
</dbReference>
<dbReference type="Pfam" id="PF04932">
    <property type="entry name" value="Wzy_C"/>
    <property type="match status" value="1"/>
</dbReference>
<comment type="caution">
    <text evidence="7">The sequence shown here is derived from an EMBL/GenBank/DDBJ whole genome shotgun (WGS) entry which is preliminary data.</text>
</comment>
<feature type="transmembrane region" description="Helical" evidence="5">
    <location>
        <begin position="243"/>
        <end position="262"/>
    </location>
</feature>
<keyword evidence="2 5" id="KW-0812">Transmembrane</keyword>
<comment type="subcellular location">
    <subcellularLocation>
        <location evidence="1">Membrane</location>
        <topology evidence="1">Multi-pass membrane protein</topology>
    </subcellularLocation>
</comment>
<gene>
    <name evidence="7" type="ORF">FEM55_11785</name>
</gene>
<evidence type="ECO:0000256" key="5">
    <source>
        <dbReference type="SAM" id="Phobius"/>
    </source>
</evidence>
<feature type="transmembrane region" description="Helical" evidence="5">
    <location>
        <begin position="397"/>
        <end position="420"/>
    </location>
</feature>
<evidence type="ECO:0000259" key="6">
    <source>
        <dbReference type="Pfam" id="PF04932"/>
    </source>
</evidence>
<dbReference type="PANTHER" id="PTHR37422:SF17">
    <property type="entry name" value="O-ANTIGEN LIGASE"/>
    <property type="match status" value="1"/>
</dbReference>
<dbReference type="EMBL" id="VCEI01000021">
    <property type="protein sequence ID" value="TLU95062.1"/>
    <property type="molecule type" value="Genomic_DNA"/>
</dbReference>
<organism evidence="7 8">
    <name type="scientific">Dyadobacter sediminis</name>
    <dbReference type="NCBI Taxonomy" id="1493691"/>
    <lineage>
        <taxon>Bacteria</taxon>
        <taxon>Pseudomonadati</taxon>
        <taxon>Bacteroidota</taxon>
        <taxon>Cytophagia</taxon>
        <taxon>Cytophagales</taxon>
        <taxon>Spirosomataceae</taxon>
        <taxon>Dyadobacter</taxon>
    </lineage>
</organism>
<feature type="transmembrane region" description="Helical" evidence="5">
    <location>
        <begin position="311"/>
        <end position="330"/>
    </location>
</feature>
<evidence type="ECO:0000256" key="1">
    <source>
        <dbReference type="ARBA" id="ARBA00004141"/>
    </source>
</evidence>
<feature type="domain" description="O-antigen ligase-related" evidence="6">
    <location>
        <begin position="274"/>
        <end position="413"/>
    </location>
</feature>
<protein>
    <submittedName>
        <fullName evidence="7">O-antigen ligase family protein</fullName>
    </submittedName>
</protein>
<reference evidence="7 8" key="1">
    <citation type="submission" date="2019-05" db="EMBL/GenBank/DDBJ databases">
        <authorList>
            <person name="Qu J.-H."/>
        </authorList>
    </citation>
    <scope>NUCLEOTIDE SEQUENCE [LARGE SCALE GENOMIC DNA]</scope>
    <source>
        <strain evidence="7 8">Z12</strain>
    </source>
</reference>
<dbReference type="PANTHER" id="PTHR37422">
    <property type="entry name" value="TEICHURONIC ACID BIOSYNTHESIS PROTEIN TUAE"/>
    <property type="match status" value="1"/>
</dbReference>
<keyword evidence="7" id="KW-0436">Ligase</keyword>
<sequence>MQNNASGTSRRSRLKHLFWVQKLSNTTGLFILLAVSLVLGTLVAYHGIFAFAAIMGLIIGPLMIYGIVVFPLFGISVLLIMAYLLFFIMRLGINFPLGTVMDGIQVLLILGFFIYQKKYPDWTVFRGPISFMILVWIAYNIIEVANPVAESRLAWVYTIRSVAIVMLMYFVFMFQIRTVSAIRNLLYMWLILSIFAALYAYKQEYIGFSTAEDEWLHSDPNIANLLFIAGRWRKFSIFSDPVAFSYNMVVSSILCIALLTIVKKFWKKVVLAILIALFFSAMLFSGTRGAYVLLPAAMVLFMILRFSRQVLVGTAIAGVFILFLIFVPTADPNIVRFQTAFKPSDDESFKLRTANQKRIQPYIWTHPMGGGLGATGAWGQRFAPNSFLANFPPDSGYVRIAVELGWIGLLLFCILMYFILREGVNNYYLIENKELKTYCMAMLLIVFAYNIGNYPQEALVQFPSNIYFYVAVALINITKRINDREVALKEKITL</sequence>
<feature type="transmembrane region" description="Helical" evidence="5">
    <location>
        <begin position="95"/>
        <end position="115"/>
    </location>
</feature>
<evidence type="ECO:0000313" key="8">
    <source>
        <dbReference type="Proteomes" id="UP000309788"/>
    </source>
</evidence>
<evidence type="ECO:0000313" key="7">
    <source>
        <dbReference type="EMBL" id="TLU95062.1"/>
    </source>
</evidence>
<feature type="transmembrane region" description="Helical" evidence="5">
    <location>
        <begin position="62"/>
        <end position="89"/>
    </location>
</feature>
<feature type="transmembrane region" description="Helical" evidence="5">
    <location>
        <begin position="154"/>
        <end position="172"/>
    </location>
</feature>
<keyword evidence="3 5" id="KW-1133">Transmembrane helix</keyword>
<name>A0A5R9KG09_9BACT</name>
<feature type="transmembrane region" description="Helical" evidence="5">
    <location>
        <begin position="122"/>
        <end position="142"/>
    </location>
</feature>
<feature type="transmembrane region" description="Helical" evidence="5">
    <location>
        <begin position="458"/>
        <end position="477"/>
    </location>
</feature>
<evidence type="ECO:0000256" key="2">
    <source>
        <dbReference type="ARBA" id="ARBA00022692"/>
    </source>
</evidence>
<feature type="transmembrane region" description="Helical" evidence="5">
    <location>
        <begin position="435"/>
        <end position="452"/>
    </location>
</feature>
<feature type="transmembrane region" description="Helical" evidence="5">
    <location>
        <begin position="269"/>
        <end position="284"/>
    </location>
</feature>
<dbReference type="GO" id="GO:0016020">
    <property type="term" value="C:membrane"/>
    <property type="evidence" value="ECO:0007669"/>
    <property type="project" value="UniProtKB-SubCell"/>
</dbReference>
<evidence type="ECO:0000256" key="4">
    <source>
        <dbReference type="ARBA" id="ARBA00023136"/>
    </source>
</evidence>
<dbReference type="InterPro" id="IPR051533">
    <property type="entry name" value="WaaL-like"/>
</dbReference>
<feature type="transmembrane region" description="Helical" evidence="5">
    <location>
        <begin position="184"/>
        <end position="201"/>
    </location>
</feature>
<dbReference type="InterPro" id="IPR007016">
    <property type="entry name" value="O-antigen_ligase-rel_domated"/>
</dbReference>
<evidence type="ECO:0000256" key="3">
    <source>
        <dbReference type="ARBA" id="ARBA00022989"/>
    </source>
</evidence>
<feature type="transmembrane region" description="Helical" evidence="5">
    <location>
        <begin position="29"/>
        <end position="55"/>
    </location>
</feature>
<dbReference type="OrthoDB" id="783093at2"/>
<accession>A0A5R9KG09</accession>
<dbReference type="AlphaFoldDB" id="A0A5R9KG09"/>
<dbReference type="GO" id="GO:0016874">
    <property type="term" value="F:ligase activity"/>
    <property type="evidence" value="ECO:0007669"/>
    <property type="project" value="UniProtKB-KW"/>
</dbReference>
<keyword evidence="4 5" id="KW-0472">Membrane</keyword>
<proteinExistence type="predicted"/>